<evidence type="ECO:0000259" key="1">
    <source>
        <dbReference type="PROSITE" id="PS51819"/>
    </source>
</evidence>
<dbReference type="Proteomes" id="UP000199682">
    <property type="component" value="Unassembled WGS sequence"/>
</dbReference>
<dbReference type="InterPro" id="IPR029068">
    <property type="entry name" value="Glyas_Bleomycin-R_OHBP_Dase"/>
</dbReference>
<reference evidence="3" key="1">
    <citation type="submission" date="2016-10" db="EMBL/GenBank/DDBJ databases">
        <authorList>
            <person name="Varghese N."/>
            <person name="Submissions S."/>
        </authorList>
    </citation>
    <scope>NUCLEOTIDE SEQUENCE [LARGE SCALE GENOMIC DNA]</scope>
    <source>
        <strain evidence="3">DSM 44796</strain>
    </source>
</reference>
<proteinExistence type="predicted"/>
<organism evidence="2 3">
    <name type="scientific">Lentzea albidocapillata subsp. violacea</name>
    <dbReference type="NCBI Taxonomy" id="128104"/>
    <lineage>
        <taxon>Bacteria</taxon>
        <taxon>Bacillati</taxon>
        <taxon>Actinomycetota</taxon>
        <taxon>Actinomycetes</taxon>
        <taxon>Pseudonocardiales</taxon>
        <taxon>Pseudonocardiaceae</taxon>
        <taxon>Lentzea</taxon>
    </lineage>
</organism>
<dbReference type="PROSITE" id="PS51819">
    <property type="entry name" value="VOC"/>
    <property type="match status" value="1"/>
</dbReference>
<protein>
    <recommendedName>
        <fullName evidence="1">VOC domain-containing protein</fullName>
    </recommendedName>
</protein>
<dbReference type="Gene3D" id="3.10.180.10">
    <property type="entry name" value="2,3-Dihydroxybiphenyl 1,2-Dioxygenase, domain 1"/>
    <property type="match status" value="1"/>
</dbReference>
<dbReference type="PANTHER" id="PTHR36437">
    <property type="entry name" value="GLYOXALASE/BLEOMYCIN RESISTANCE PROTEIN/DIOXYGENASE"/>
    <property type="match status" value="1"/>
</dbReference>
<dbReference type="InterPro" id="IPR037523">
    <property type="entry name" value="VOC_core"/>
</dbReference>
<evidence type="ECO:0000313" key="2">
    <source>
        <dbReference type="EMBL" id="SDJ21498.1"/>
    </source>
</evidence>
<dbReference type="AlphaFoldDB" id="A0A1G8RX18"/>
<dbReference type="RefSeq" id="WP_090004218.1">
    <property type="nucleotide sequence ID" value="NZ_FNET01000001.1"/>
</dbReference>
<dbReference type="PANTHER" id="PTHR36437:SF2">
    <property type="entry name" value="GLYOXALASE_BLEOMYCIN RESISTANCE PROTEIN_DIOXYGENASE"/>
    <property type="match status" value="1"/>
</dbReference>
<dbReference type="SUPFAM" id="SSF54593">
    <property type="entry name" value="Glyoxalase/Bleomycin resistance protein/Dihydroxybiphenyl dioxygenase"/>
    <property type="match status" value="1"/>
</dbReference>
<dbReference type="Pfam" id="PF00903">
    <property type="entry name" value="Glyoxalase"/>
    <property type="match status" value="1"/>
</dbReference>
<dbReference type="EMBL" id="FNET01000001">
    <property type="protein sequence ID" value="SDJ21498.1"/>
    <property type="molecule type" value="Genomic_DNA"/>
</dbReference>
<gene>
    <name evidence="2" type="ORF">SAMN04488074_101814</name>
</gene>
<sequence>MDWTLEVIVVPVSDVDRSKRFYEEQLGFKVDHDTTFSEDTRVLQLTPPGSGCSIVMGKGIAKGEPGTLKGVQLVVSDLEKARAQLVERGVEVGEIVRMNEADGGSFIFFDDPDGNSWAVQEIKARATGGEWK</sequence>
<feature type="domain" description="VOC" evidence="1">
    <location>
        <begin position="4"/>
        <end position="122"/>
    </location>
</feature>
<name>A0A1G8RX18_9PSEU</name>
<accession>A0A1G8RX18</accession>
<dbReference type="InterPro" id="IPR004360">
    <property type="entry name" value="Glyas_Fos-R_dOase_dom"/>
</dbReference>
<evidence type="ECO:0000313" key="3">
    <source>
        <dbReference type="Proteomes" id="UP000199682"/>
    </source>
</evidence>